<reference evidence="2" key="1">
    <citation type="submission" date="2015-12" db="EMBL/GenBank/DDBJ databases">
        <title>Update maize B73 reference genome by single molecule sequencing technologies.</title>
        <authorList>
            <consortium name="Maize Genome Sequencing Project"/>
            <person name="Ware D."/>
        </authorList>
    </citation>
    <scope>NUCLEOTIDE SEQUENCE [LARGE SCALE GENOMIC DNA]</scope>
    <source>
        <tissue evidence="2">Seedling</tissue>
    </source>
</reference>
<organism evidence="2">
    <name type="scientific">Zea mays</name>
    <name type="common">Maize</name>
    <dbReference type="NCBI Taxonomy" id="4577"/>
    <lineage>
        <taxon>Eukaryota</taxon>
        <taxon>Viridiplantae</taxon>
        <taxon>Streptophyta</taxon>
        <taxon>Embryophyta</taxon>
        <taxon>Tracheophyta</taxon>
        <taxon>Spermatophyta</taxon>
        <taxon>Magnoliopsida</taxon>
        <taxon>Liliopsida</taxon>
        <taxon>Poales</taxon>
        <taxon>Poaceae</taxon>
        <taxon>PACMAD clade</taxon>
        <taxon>Panicoideae</taxon>
        <taxon>Andropogonodae</taxon>
        <taxon>Andropogoneae</taxon>
        <taxon>Tripsacinae</taxon>
        <taxon>Zea</taxon>
    </lineage>
</organism>
<evidence type="ECO:0000256" key="1">
    <source>
        <dbReference type="SAM" id="MobiDB-lite"/>
    </source>
</evidence>
<accession>A0A1D6IBE9</accession>
<gene>
    <name evidence="2" type="ORF">ZEAMMB73_Zm00001d021485</name>
</gene>
<sequence>MEKVKNMLKPRPTPQQQLREWQRRLRNECRVLDRQIRGPTPERARISFPSRPPHLLPLVSKGTGDRARVDGNGQGGDAISRAILPTLGAVRQTLNPYLCAEGGEERGESHQGGCQAQ</sequence>
<feature type="region of interest" description="Disordered" evidence="1">
    <location>
        <begin position="36"/>
        <end position="77"/>
    </location>
</feature>
<evidence type="ECO:0000313" key="2">
    <source>
        <dbReference type="EMBL" id="ONM57261.1"/>
    </source>
</evidence>
<proteinExistence type="predicted"/>
<dbReference type="EMBL" id="CM007650">
    <property type="protein sequence ID" value="ONM57261.1"/>
    <property type="molecule type" value="Genomic_DNA"/>
</dbReference>
<feature type="compositionally biased region" description="Basic and acidic residues" evidence="1">
    <location>
        <begin position="36"/>
        <end position="45"/>
    </location>
</feature>
<protein>
    <submittedName>
        <fullName evidence="2">Vacuolar protein sorting-associated protein 24 homolog 1</fullName>
    </submittedName>
</protein>
<name>A0A1D6IBE9_MAIZE</name>
<dbReference type="AlphaFoldDB" id="A0A1D6IBE9"/>